<name>A0A8J6YMC7_9PROT</name>
<dbReference type="InterPro" id="IPR010710">
    <property type="entry name" value="DUF1289"/>
</dbReference>
<dbReference type="InterPro" id="IPR053838">
    <property type="entry name" value="DUF6925"/>
</dbReference>
<evidence type="ECO:0000313" key="1">
    <source>
        <dbReference type="EMBL" id="MBE1237070.1"/>
    </source>
</evidence>
<dbReference type="Pfam" id="PF06945">
    <property type="entry name" value="DUF1289"/>
    <property type="match status" value="1"/>
</dbReference>
<dbReference type="AlphaFoldDB" id="A0A8J6YMC7"/>
<comment type="caution">
    <text evidence="1">The sequence shown here is derived from an EMBL/GenBank/DDBJ whole genome shotgun (WGS) entry which is preliminary data.</text>
</comment>
<accession>A0A8J6YMC7</accession>
<dbReference type="PANTHER" id="PTHR35175:SF2">
    <property type="entry name" value="DUF1289 DOMAIN-CONTAINING PROTEIN"/>
    <property type="match status" value="1"/>
</dbReference>
<proteinExistence type="predicted"/>
<sequence>MTVLMPSPCVGLCEIPDDGLYCRGCARTRDEIDGWGDLGAEEKSRIFEALVQRRKETGFGVPVLGLPMATLDRLFLESLDDPKARWSIGVPGANATFCPSEGNVAISPRLWEYGGYAVGAYGGIRVVLDHRGKKIKAIGTTDPETGSLSRIDLCLYENRAFMSRRTVLTEIGWDTEALRVRDRPSILFDLGLGISHIDYCIRVEDDETIRELRACAGRSVFEPDSPVPALLQERTRSQRVLLTRLGRIEIWGALGEPGLGDSVCTGEFFDLKLFQPDVDRVSDSPVPPTLKPVISLRPGRRVGLF</sequence>
<protein>
    <submittedName>
        <fullName evidence="1">DUF1289 domain-containing protein</fullName>
    </submittedName>
</protein>
<reference evidence="1" key="1">
    <citation type="submission" date="2020-10" db="EMBL/GenBank/DDBJ databases">
        <title>Genome sequence of the unusual species of purple photosynthetic bacteria, Phaeovibrio sulfidiphilus DSM 23193, type strain.</title>
        <authorList>
            <person name="Kyndt J.A."/>
            <person name="Meyer T.E."/>
        </authorList>
    </citation>
    <scope>NUCLEOTIDE SEQUENCE</scope>
    <source>
        <strain evidence="1">DSM 23193</strain>
    </source>
</reference>
<dbReference type="Proteomes" id="UP000631034">
    <property type="component" value="Unassembled WGS sequence"/>
</dbReference>
<evidence type="ECO:0000313" key="2">
    <source>
        <dbReference type="Proteomes" id="UP000631034"/>
    </source>
</evidence>
<organism evidence="1 2">
    <name type="scientific">Phaeovibrio sulfidiphilus</name>
    <dbReference type="NCBI Taxonomy" id="1220600"/>
    <lineage>
        <taxon>Bacteria</taxon>
        <taxon>Pseudomonadati</taxon>
        <taxon>Pseudomonadota</taxon>
        <taxon>Alphaproteobacteria</taxon>
        <taxon>Rhodospirillales</taxon>
        <taxon>Rhodospirillaceae</taxon>
        <taxon>Phaeovibrio</taxon>
    </lineage>
</organism>
<keyword evidence="2" id="KW-1185">Reference proteome</keyword>
<dbReference type="RefSeq" id="WP_192534078.1">
    <property type="nucleotide sequence ID" value="NZ_JACZHT010000003.1"/>
</dbReference>
<dbReference type="PANTHER" id="PTHR35175">
    <property type="entry name" value="DUF1289 DOMAIN-CONTAINING PROTEIN"/>
    <property type="match status" value="1"/>
</dbReference>
<dbReference type="Pfam" id="PF21973">
    <property type="entry name" value="DUF6925"/>
    <property type="match status" value="1"/>
</dbReference>
<dbReference type="EMBL" id="JACZHT010000003">
    <property type="protein sequence ID" value="MBE1237070.1"/>
    <property type="molecule type" value="Genomic_DNA"/>
</dbReference>
<gene>
    <name evidence="1" type="ORF">IHV25_05350</name>
</gene>